<dbReference type="Pfam" id="PF00078">
    <property type="entry name" value="RVT_1"/>
    <property type="match status" value="1"/>
</dbReference>
<dbReference type="FunFam" id="3.30.70.270:FF:000164">
    <property type="match status" value="1"/>
</dbReference>
<dbReference type="GO" id="GO:0004519">
    <property type="term" value="F:endonuclease activity"/>
    <property type="evidence" value="ECO:0007669"/>
    <property type="project" value="UniProtKB-KW"/>
</dbReference>
<dbReference type="Gene3D" id="2.40.70.10">
    <property type="entry name" value="Acid Proteases"/>
    <property type="match status" value="1"/>
</dbReference>
<keyword evidence="9" id="KW-0694">RNA-binding</keyword>
<dbReference type="PROSITE" id="PS50994">
    <property type="entry name" value="INTEGRASE"/>
    <property type="match status" value="1"/>
</dbReference>
<dbReference type="InterPro" id="IPR012337">
    <property type="entry name" value="RNaseH-like_sf"/>
</dbReference>
<evidence type="ECO:0000256" key="6">
    <source>
        <dbReference type="ARBA" id="ARBA00022759"/>
    </source>
</evidence>
<dbReference type="InterPro" id="IPR001995">
    <property type="entry name" value="Peptidase_A2_cat"/>
</dbReference>
<evidence type="ECO:0000256" key="7">
    <source>
        <dbReference type="ARBA" id="ARBA00022801"/>
    </source>
</evidence>
<dbReference type="CDD" id="cd01647">
    <property type="entry name" value="RT_LTR"/>
    <property type="match status" value="1"/>
</dbReference>
<keyword evidence="5" id="KW-0540">Nuclease</keyword>
<protein>
    <recommendedName>
        <fullName evidence="1">RNA-directed DNA polymerase</fullName>
        <ecNumber evidence="1">2.7.7.49</ecNumber>
    </recommendedName>
</protein>
<feature type="domain" description="Integrase catalytic" evidence="16">
    <location>
        <begin position="741"/>
        <end position="913"/>
    </location>
</feature>
<dbReference type="GO" id="GO:0006508">
    <property type="term" value="P:proteolysis"/>
    <property type="evidence" value="ECO:0007669"/>
    <property type="project" value="UniProtKB-KW"/>
</dbReference>
<dbReference type="Gene3D" id="1.10.340.70">
    <property type="match status" value="1"/>
</dbReference>
<evidence type="ECO:0000256" key="5">
    <source>
        <dbReference type="ARBA" id="ARBA00022722"/>
    </source>
</evidence>
<dbReference type="GO" id="GO:0042575">
    <property type="term" value="C:DNA polymerase complex"/>
    <property type="evidence" value="ECO:0007669"/>
    <property type="project" value="UniProtKB-ARBA"/>
</dbReference>
<dbReference type="InterPro" id="IPR021109">
    <property type="entry name" value="Peptidase_aspartic_dom_sf"/>
</dbReference>
<evidence type="ECO:0000256" key="12">
    <source>
        <dbReference type="ARBA" id="ARBA00023268"/>
    </source>
</evidence>
<dbReference type="SUPFAM" id="SSF53098">
    <property type="entry name" value="Ribonuclease H-like"/>
    <property type="match status" value="1"/>
</dbReference>
<dbReference type="SUPFAM" id="SSF50630">
    <property type="entry name" value="Acid proteases"/>
    <property type="match status" value="1"/>
</dbReference>
<dbReference type="FunFam" id="3.30.420.10:FF:000032">
    <property type="entry name" value="Retrovirus-related Pol polyprotein from transposon 297-like Protein"/>
    <property type="match status" value="1"/>
</dbReference>
<reference evidence="17" key="1">
    <citation type="submission" date="2012-11" db="EMBL/GenBank/DDBJ databases">
        <authorList>
            <person name="Lucero-Rivera Y.E."/>
            <person name="Tovar-Ramirez D."/>
        </authorList>
    </citation>
    <scope>NUCLEOTIDE SEQUENCE</scope>
    <source>
        <tissue evidence="17">Salivary gland</tissue>
    </source>
</reference>
<dbReference type="InterPro" id="IPR001969">
    <property type="entry name" value="Aspartic_peptidase_AS"/>
</dbReference>
<dbReference type="Gene3D" id="3.30.70.270">
    <property type="match status" value="2"/>
</dbReference>
<organism evidence="17">
    <name type="scientific">Rhipicephalus pulchellus</name>
    <name type="common">Yellow backed tick</name>
    <name type="synonym">Dermacentor pulchellus</name>
    <dbReference type="NCBI Taxonomy" id="72859"/>
    <lineage>
        <taxon>Eukaryota</taxon>
        <taxon>Metazoa</taxon>
        <taxon>Ecdysozoa</taxon>
        <taxon>Arthropoda</taxon>
        <taxon>Chelicerata</taxon>
        <taxon>Arachnida</taxon>
        <taxon>Acari</taxon>
        <taxon>Parasitiformes</taxon>
        <taxon>Ixodida</taxon>
        <taxon>Ixodoidea</taxon>
        <taxon>Ixodidae</taxon>
        <taxon>Rhipicephalinae</taxon>
        <taxon>Rhipicephalus</taxon>
        <taxon>Rhipicephalus</taxon>
    </lineage>
</organism>
<evidence type="ECO:0000256" key="1">
    <source>
        <dbReference type="ARBA" id="ARBA00012493"/>
    </source>
</evidence>
<evidence type="ECO:0000259" key="15">
    <source>
        <dbReference type="PROSITE" id="PS50878"/>
    </source>
</evidence>
<evidence type="ECO:0000256" key="4">
    <source>
        <dbReference type="ARBA" id="ARBA00022695"/>
    </source>
</evidence>
<feature type="region of interest" description="Disordered" evidence="13">
    <location>
        <begin position="1004"/>
        <end position="1035"/>
    </location>
</feature>
<evidence type="ECO:0000256" key="11">
    <source>
        <dbReference type="ARBA" id="ARBA00022918"/>
    </source>
</evidence>
<dbReference type="FunFam" id="1.10.340.70:FF:000006">
    <property type="entry name" value="Retrovirus-related Pol polyprotein from transposon 297-like Protein"/>
    <property type="match status" value="1"/>
</dbReference>
<dbReference type="InterPro" id="IPR043128">
    <property type="entry name" value="Rev_trsase/Diguanyl_cyclase"/>
</dbReference>
<dbReference type="InterPro" id="IPR000477">
    <property type="entry name" value="RT_dom"/>
</dbReference>
<keyword evidence="10" id="KW-0229">DNA integration</keyword>
<dbReference type="SUPFAM" id="SSF56672">
    <property type="entry name" value="DNA/RNA polymerases"/>
    <property type="match status" value="1"/>
</dbReference>
<keyword evidence="2" id="KW-0645">Protease</keyword>
<dbReference type="InterPro" id="IPR041588">
    <property type="entry name" value="Integrase_H2C2"/>
</dbReference>
<evidence type="ECO:0000256" key="2">
    <source>
        <dbReference type="ARBA" id="ARBA00022670"/>
    </source>
</evidence>
<evidence type="ECO:0000256" key="13">
    <source>
        <dbReference type="SAM" id="MobiDB-lite"/>
    </source>
</evidence>
<keyword evidence="7" id="KW-0378">Hydrolase</keyword>
<dbReference type="GO" id="GO:0003964">
    <property type="term" value="F:RNA-directed DNA polymerase activity"/>
    <property type="evidence" value="ECO:0007669"/>
    <property type="project" value="UniProtKB-KW"/>
</dbReference>
<evidence type="ECO:0000256" key="3">
    <source>
        <dbReference type="ARBA" id="ARBA00022679"/>
    </source>
</evidence>
<keyword evidence="6" id="KW-0255">Endonuclease</keyword>
<dbReference type="GO" id="GO:0003723">
    <property type="term" value="F:RNA binding"/>
    <property type="evidence" value="ECO:0007669"/>
    <property type="project" value="UniProtKB-KW"/>
</dbReference>
<feature type="domain" description="Peptidase A2" evidence="14">
    <location>
        <begin position="41"/>
        <end position="113"/>
    </location>
</feature>
<proteinExistence type="evidence at transcript level"/>
<feature type="compositionally biased region" description="Pro residues" evidence="13">
    <location>
        <begin position="1016"/>
        <end position="1030"/>
    </location>
</feature>
<evidence type="ECO:0000259" key="14">
    <source>
        <dbReference type="PROSITE" id="PS50175"/>
    </source>
</evidence>
<dbReference type="CDD" id="cd09274">
    <property type="entry name" value="RNase_HI_RT_Ty3"/>
    <property type="match status" value="1"/>
</dbReference>
<dbReference type="Pfam" id="PF00665">
    <property type="entry name" value="rve"/>
    <property type="match status" value="1"/>
</dbReference>
<accession>L7LZ63</accession>
<feature type="domain" description="Reverse transcriptase" evidence="15">
    <location>
        <begin position="218"/>
        <end position="396"/>
    </location>
</feature>
<dbReference type="PROSITE" id="PS00141">
    <property type="entry name" value="ASP_PROTEASE"/>
    <property type="match status" value="1"/>
</dbReference>
<dbReference type="EC" id="2.7.7.49" evidence="1"/>
<dbReference type="InterPro" id="IPR050951">
    <property type="entry name" value="Retrovirus_Pol_polyprotein"/>
</dbReference>
<evidence type="ECO:0000256" key="8">
    <source>
        <dbReference type="ARBA" id="ARBA00022842"/>
    </source>
</evidence>
<dbReference type="PROSITE" id="PS50175">
    <property type="entry name" value="ASP_PROT_RETROV"/>
    <property type="match status" value="1"/>
</dbReference>
<dbReference type="InterPro" id="IPR043502">
    <property type="entry name" value="DNA/RNA_pol_sf"/>
</dbReference>
<reference evidence="17" key="2">
    <citation type="journal article" date="2015" name="J. Proteomics">
        <title>Sexual differences in the sialomes of the zebra tick, Rhipicephalus pulchellus.</title>
        <authorList>
            <person name="Tan A.W."/>
            <person name="Francischetti I.M."/>
            <person name="Slovak M."/>
            <person name="Kini R.M."/>
            <person name="Ribeiro J.M."/>
        </authorList>
    </citation>
    <scope>NUCLEOTIDE SEQUENCE</scope>
    <source>
        <tissue evidence="17">Salivary gland</tissue>
    </source>
</reference>
<keyword evidence="12" id="KW-0511">Multifunctional enzyme</keyword>
<dbReference type="PANTHER" id="PTHR37984:SF5">
    <property type="entry name" value="PROTEIN NYNRIN-LIKE"/>
    <property type="match status" value="1"/>
</dbReference>
<dbReference type="InterPro" id="IPR036397">
    <property type="entry name" value="RNaseH_sf"/>
</dbReference>
<dbReference type="EMBL" id="GACK01008900">
    <property type="protein sequence ID" value="JAA56134.1"/>
    <property type="molecule type" value="mRNA"/>
</dbReference>
<keyword evidence="3" id="KW-0808">Transferase</keyword>
<dbReference type="FunFam" id="3.30.70.270:FF:000026">
    <property type="entry name" value="Transposon Ty3-G Gag-Pol polyprotein"/>
    <property type="match status" value="1"/>
</dbReference>
<keyword evidence="4" id="KW-0548">Nucleotidyltransferase</keyword>
<sequence>MCPTVRALGKQPRQALRATSATTLPPSRPSVFFITDRNNGVRFLVDTGAEVSVIPASQAERKKPSTSPLQAVNNTVITTYGHRSLSLNFGFGRTFSWVFIAAEVKFAILGADFLQFFGLLVDVRNKRLQDPVSRGAVQGTPCWHPPISPALLSPAGETYFTAILQEFPELTRQPQAFPEVKHGVLHHIETTGPPVYARPRRLSPEKLRLARQAFAHMMELRIVRPSSSPYASPLHMVPKSTDGDWRPCGDYRALNRVTVPDRYPVPHIHDMTSFLHGATIFSKIDLVRAYHQIPVAPEDIPKTAITTPFGMFEFLRMPFGLRNAGQTFQRFMDGVVRGLDFCKVYLDDLLIASSTPEEHERHLRYVLQRLTENGIVINTAKCVFGVPTLSFLGHSISSAGVQPQKDKVEAVRQFPQPKNLRQLREFLGLVNFYRRFIPKCANILHPLHSLLAASGSKATAIQWNDQSTQAFRMIKEALANATMLTYPQLGVPQCVMVDASDAAIRAVLQQRVSGVWRPISFFSTKLSPSERRYSTFGRELLAIYAAIRHFRHYVEGQEFFVLTDHKPLTYALRANSDSGAHVARELRQMSYIAEFTTDIRHVSGTDNAAADALSRGPVNAISLPSGVDFTTLTTAQRSDGELKRLLTSPTSALKLQWLAEPTGSVCCDMSTGRARPFVPSNLRRSIFDLLHSLAHPGIRATQRLCTARFVWPGINRDVRHWTRECLACQRSKVQRHTVTPLGSFPLPDCRFAHVHVDIVGPLPLCQGQSYLLTCIDRFTRWPEAVPIPDMTADTVARAFIFHWVARFGVPATVTTDRGTQFESALFASVTRLLGTYRIRTTAYHPISNGIVERFHRHLKTSLTATASHSWVEALPFVLLGVRTALKADIGCCSAELVYGTTLRLPGEFFTTSKDENVYANADYAVRLRDIMSKLRAVPPRPPAARSVYVDRELSSCSHVFVRHDAVQRPLRPPYDGPFKVLRRADKHITIDRGGRHDVVSLDRVKSAHVDSDSETPAPPRAPSSQAPPPDHVAQPQQVLKRFTRSGRCTRPPVRMNL</sequence>
<dbReference type="Gene3D" id="3.10.10.10">
    <property type="entry name" value="HIV Type 1 Reverse Transcriptase, subunit A, domain 1"/>
    <property type="match status" value="1"/>
</dbReference>
<dbReference type="PANTHER" id="PTHR37984">
    <property type="entry name" value="PROTEIN CBG26694"/>
    <property type="match status" value="1"/>
</dbReference>
<dbReference type="InterPro" id="IPR041577">
    <property type="entry name" value="RT_RNaseH_2"/>
</dbReference>
<dbReference type="GO" id="GO:0004190">
    <property type="term" value="F:aspartic-type endopeptidase activity"/>
    <property type="evidence" value="ECO:0007669"/>
    <property type="project" value="InterPro"/>
</dbReference>
<dbReference type="Gene3D" id="3.30.420.10">
    <property type="entry name" value="Ribonuclease H-like superfamily/Ribonuclease H"/>
    <property type="match status" value="1"/>
</dbReference>
<dbReference type="AlphaFoldDB" id="L7LZ63"/>
<evidence type="ECO:0000256" key="10">
    <source>
        <dbReference type="ARBA" id="ARBA00022908"/>
    </source>
</evidence>
<evidence type="ECO:0000259" key="16">
    <source>
        <dbReference type="PROSITE" id="PS50994"/>
    </source>
</evidence>
<dbReference type="Pfam" id="PF17919">
    <property type="entry name" value="RT_RNaseH_2"/>
    <property type="match status" value="1"/>
</dbReference>
<dbReference type="InterPro" id="IPR001584">
    <property type="entry name" value="Integrase_cat-core"/>
</dbReference>
<dbReference type="Pfam" id="PF17921">
    <property type="entry name" value="Integrase_H2C2"/>
    <property type="match status" value="1"/>
</dbReference>
<name>L7LZ63_RHIPC</name>
<dbReference type="GO" id="GO:0015074">
    <property type="term" value="P:DNA integration"/>
    <property type="evidence" value="ECO:0007669"/>
    <property type="project" value="UniProtKB-KW"/>
</dbReference>
<dbReference type="FunFam" id="3.10.10.10:FF:000007">
    <property type="entry name" value="Retrovirus-related Pol polyprotein from transposon 17.6-like Protein"/>
    <property type="match status" value="1"/>
</dbReference>
<dbReference type="FunFam" id="2.40.70.10:FF:000130">
    <property type="entry name" value="Retrovirus-related Pol polyprotein from transposon opus-like Protein"/>
    <property type="match status" value="1"/>
</dbReference>
<keyword evidence="11" id="KW-0695">RNA-directed DNA polymerase</keyword>
<keyword evidence="8" id="KW-0460">Magnesium</keyword>
<feature type="region of interest" description="Disordered" evidence="13">
    <location>
        <begin position="1"/>
        <end position="23"/>
    </location>
</feature>
<dbReference type="PROSITE" id="PS50878">
    <property type="entry name" value="RT_POL"/>
    <property type="match status" value="1"/>
</dbReference>
<evidence type="ECO:0000313" key="17">
    <source>
        <dbReference type="EMBL" id="JAA56134.1"/>
    </source>
</evidence>
<evidence type="ECO:0000256" key="9">
    <source>
        <dbReference type="ARBA" id="ARBA00022884"/>
    </source>
</evidence>